<feature type="domain" description="Cytochrome c-552/4" evidence="3">
    <location>
        <begin position="166"/>
        <end position="209"/>
    </location>
</feature>
<proteinExistence type="predicted"/>
<dbReference type="InterPro" id="IPR036280">
    <property type="entry name" value="Multihaem_cyt_sf"/>
</dbReference>
<dbReference type="InterPro" id="IPR051829">
    <property type="entry name" value="Multiheme_Cytochr_ET"/>
</dbReference>
<dbReference type="Pfam" id="PF13435">
    <property type="entry name" value="Cytochrome_C554"/>
    <property type="match status" value="1"/>
</dbReference>
<feature type="signal peptide" evidence="2">
    <location>
        <begin position="1"/>
        <end position="24"/>
    </location>
</feature>
<dbReference type="RefSeq" id="WP_369331893.1">
    <property type="nucleotide sequence ID" value="NZ_JAULBC010000008.1"/>
</dbReference>
<evidence type="ECO:0000313" key="4">
    <source>
        <dbReference type="EMBL" id="MEX6690481.1"/>
    </source>
</evidence>
<dbReference type="PANTHER" id="PTHR35038">
    <property type="entry name" value="DISSIMILATORY SULFITE REDUCTASE SIRA"/>
    <property type="match status" value="1"/>
</dbReference>
<reference evidence="4 5" key="1">
    <citation type="submission" date="2023-07" db="EMBL/GenBank/DDBJ databases">
        <authorList>
            <person name="Lian W.-H."/>
        </authorList>
    </citation>
    <scope>NUCLEOTIDE SEQUENCE [LARGE SCALE GENOMIC DNA]</scope>
    <source>
        <strain evidence="4 5">SYSU DXS3180</strain>
    </source>
</reference>
<keyword evidence="5" id="KW-1185">Reference proteome</keyword>
<dbReference type="Gene3D" id="1.10.1130.10">
    <property type="entry name" value="Flavocytochrome C3, Chain A"/>
    <property type="match status" value="1"/>
</dbReference>
<name>A0ABV3ZN21_9BACT</name>
<protein>
    <submittedName>
        <fullName evidence="4">Multiheme c-type cytochrome</fullName>
    </submittedName>
</protein>
<sequence length="386" mass="43349">MKKGLVICCLAVILVIFITCTDQAGTGDARGDMYAGAATCVSCHKNIADLYSHDHHFNSSGTADPNDLRRIITDSNNTVQFINGQRIVLSEQGATFYQTSYKGSQLIHAEKMDVVFGSAIKAQTFGYWKDSQLYQLPLTYLTKEKLWTNSPGFPVDHPYFTRPIVSRCLECHASFARVSEKREGNLLRTKQVYDPSLIIYGIDCERCHGPAAEHVKFHSENPAVKQAKYITSIKALSRQQQLDLCGTCHSGDPVNIRSIFNFKPGDTLSKYYVFYSGASGEPDVHGMQSQLLQLSKCFKQSQMTCSNCHATHQAESTQLFIDQCTACHQQVKHTVDIKTAGNNCITCHMPLRPSKSLDFNNETEAHNIRYMLRTHRIAVYPAEQWK</sequence>
<keyword evidence="1 2" id="KW-0732">Signal</keyword>
<accession>A0ABV3ZN21</accession>
<dbReference type="SUPFAM" id="SSF48695">
    <property type="entry name" value="Multiheme cytochromes"/>
    <property type="match status" value="1"/>
</dbReference>
<dbReference type="EMBL" id="JAULBC010000008">
    <property type="protein sequence ID" value="MEX6690481.1"/>
    <property type="molecule type" value="Genomic_DNA"/>
</dbReference>
<evidence type="ECO:0000313" key="5">
    <source>
        <dbReference type="Proteomes" id="UP001560573"/>
    </source>
</evidence>
<comment type="caution">
    <text evidence="4">The sequence shown here is derived from an EMBL/GenBank/DDBJ whole genome shotgun (WGS) entry which is preliminary data.</text>
</comment>
<organism evidence="4 5">
    <name type="scientific">Danxiaibacter flavus</name>
    <dbReference type="NCBI Taxonomy" id="3049108"/>
    <lineage>
        <taxon>Bacteria</taxon>
        <taxon>Pseudomonadati</taxon>
        <taxon>Bacteroidota</taxon>
        <taxon>Chitinophagia</taxon>
        <taxon>Chitinophagales</taxon>
        <taxon>Chitinophagaceae</taxon>
        <taxon>Danxiaibacter</taxon>
    </lineage>
</organism>
<feature type="chain" id="PRO_5046829557" evidence="2">
    <location>
        <begin position="25"/>
        <end position="386"/>
    </location>
</feature>
<evidence type="ECO:0000256" key="1">
    <source>
        <dbReference type="ARBA" id="ARBA00022729"/>
    </source>
</evidence>
<dbReference type="Proteomes" id="UP001560573">
    <property type="component" value="Unassembled WGS sequence"/>
</dbReference>
<gene>
    <name evidence="4" type="ORF">QTN47_23415</name>
</gene>
<dbReference type="InterPro" id="IPR023155">
    <property type="entry name" value="Cyt_c-552/4"/>
</dbReference>
<dbReference type="PANTHER" id="PTHR35038:SF8">
    <property type="entry name" value="C-TYPE POLYHEME CYTOCHROME OMCC"/>
    <property type="match status" value="1"/>
</dbReference>
<evidence type="ECO:0000259" key="3">
    <source>
        <dbReference type="Pfam" id="PF13435"/>
    </source>
</evidence>
<evidence type="ECO:0000256" key="2">
    <source>
        <dbReference type="SAM" id="SignalP"/>
    </source>
</evidence>